<evidence type="ECO:0000313" key="3">
    <source>
        <dbReference type="EMBL" id="MZL34120.1"/>
    </source>
</evidence>
<sequence length="350" mass="39877">MIRVGIIGYGYMGQLHKKKIVQSGQARVVAILDKEQRRREEGLSDGYHVYSEKQLETFFKETMDLVIVATKIEERAYYATQAMTAGFHVLCEKPVAMNMKELEEIIAISDKTGKKFTVHQPRRFDRDYLILKEVIDSHVIGDVHTIESRVHGERGILFGWRGREKSGGGLLNDWGTHLIDQYLQLFPEEKVIRIECRLRSILVEDVEDYVELNLTFSNNVYAKIVLTTFALCEMPRWFALGNRGTLRLDDMTGENGSIVRLKTEVDVEELSKRGSVAPSLTLAPLDNLYKEKIPLPNEGDTTMCFWNSLIAALKGEGEFLVKTEDTIRQMKILEAARLSSETNQSVDVNI</sequence>
<evidence type="ECO:0000313" key="4">
    <source>
        <dbReference type="Proteomes" id="UP000477285"/>
    </source>
</evidence>
<gene>
    <name evidence="3" type="ORF">GT728_13140</name>
</gene>
<name>A0A6L8T3L7_9FIRM</name>
<evidence type="ECO:0000259" key="2">
    <source>
        <dbReference type="Pfam" id="PF22725"/>
    </source>
</evidence>
<evidence type="ECO:0000259" key="1">
    <source>
        <dbReference type="Pfam" id="PF01408"/>
    </source>
</evidence>
<feature type="domain" description="Gfo/Idh/MocA-like oxidoreductase N-terminal" evidence="1">
    <location>
        <begin position="2"/>
        <end position="119"/>
    </location>
</feature>
<dbReference type="InterPro" id="IPR036291">
    <property type="entry name" value="NAD(P)-bd_dom_sf"/>
</dbReference>
<feature type="domain" description="GFO/IDH/MocA-like oxidoreductase" evidence="2">
    <location>
        <begin position="130"/>
        <end position="247"/>
    </location>
</feature>
<dbReference type="AlphaFoldDB" id="A0A6L8T3L7"/>
<accession>A0A6L8T3L7</accession>
<organism evidence="3 4">
    <name type="scientific">Blautia wexlerae</name>
    <dbReference type="NCBI Taxonomy" id="418240"/>
    <lineage>
        <taxon>Bacteria</taxon>
        <taxon>Bacillati</taxon>
        <taxon>Bacillota</taxon>
        <taxon>Clostridia</taxon>
        <taxon>Lachnospirales</taxon>
        <taxon>Lachnospiraceae</taxon>
        <taxon>Blautia</taxon>
    </lineage>
</organism>
<proteinExistence type="predicted"/>
<comment type="caution">
    <text evidence="3">The sequence shown here is derived from an EMBL/GenBank/DDBJ whole genome shotgun (WGS) entry which is preliminary data.</text>
</comment>
<dbReference type="Proteomes" id="UP000477285">
    <property type="component" value="Unassembled WGS sequence"/>
</dbReference>
<reference evidence="3 4" key="1">
    <citation type="journal article" date="2019" name="Nat. Med.">
        <title>A library of human gut bacterial isolates paired with longitudinal multiomics data enables mechanistic microbiome research.</title>
        <authorList>
            <person name="Poyet M."/>
            <person name="Groussin M."/>
            <person name="Gibbons S.M."/>
            <person name="Avila-Pacheco J."/>
            <person name="Jiang X."/>
            <person name="Kearney S.M."/>
            <person name="Perrotta A.R."/>
            <person name="Berdy B."/>
            <person name="Zhao S."/>
            <person name="Lieberman T.D."/>
            <person name="Swanson P.K."/>
            <person name="Smith M."/>
            <person name="Roesemann S."/>
            <person name="Alexander J.E."/>
            <person name="Rich S.A."/>
            <person name="Livny J."/>
            <person name="Vlamakis H."/>
            <person name="Clish C."/>
            <person name="Bullock K."/>
            <person name="Deik A."/>
            <person name="Scott J."/>
            <person name="Pierce K.A."/>
            <person name="Xavier R.J."/>
            <person name="Alm E.J."/>
        </authorList>
    </citation>
    <scope>NUCLEOTIDE SEQUENCE [LARGE SCALE GENOMIC DNA]</scope>
    <source>
        <strain evidence="3 4">BIOML-A1</strain>
    </source>
</reference>
<dbReference type="SUPFAM" id="SSF55347">
    <property type="entry name" value="Glyceraldehyde-3-phosphate dehydrogenase-like, C-terminal domain"/>
    <property type="match status" value="1"/>
</dbReference>
<dbReference type="SUPFAM" id="SSF51735">
    <property type="entry name" value="NAD(P)-binding Rossmann-fold domains"/>
    <property type="match status" value="1"/>
</dbReference>
<dbReference type="Gene3D" id="3.40.50.720">
    <property type="entry name" value="NAD(P)-binding Rossmann-like Domain"/>
    <property type="match status" value="1"/>
</dbReference>
<dbReference type="PANTHER" id="PTHR43708:SF8">
    <property type="entry name" value="OXIDOREDUCTASE"/>
    <property type="match status" value="1"/>
</dbReference>
<dbReference type="Gene3D" id="3.30.360.10">
    <property type="entry name" value="Dihydrodipicolinate Reductase, domain 2"/>
    <property type="match status" value="1"/>
</dbReference>
<dbReference type="Pfam" id="PF22725">
    <property type="entry name" value="GFO_IDH_MocA_C3"/>
    <property type="match status" value="1"/>
</dbReference>
<protein>
    <submittedName>
        <fullName evidence="3">Gfo/Idh/MocA family oxidoreductase</fullName>
    </submittedName>
</protein>
<dbReference type="PANTHER" id="PTHR43708">
    <property type="entry name" value="CONSERVED EXPRESSED OXIDOREDUCTASE (EUROFUNG)"/>
    <property type="match status" value="1"/>
</dbReference>
<dbReference type="InterPro" id="IPR055170">
    <property type="entry name" value="GFO_IDH_MocA-like_dom"/>
</dbReference>
<dbReference type="GO" id="GO:0000166">
    <property type="term" value="F:nucleotide binding"/>
    <property type="evidence" value="ECO:0007669"/>
    <property type="project" value="InterPro"/>
</dbReference>
<dbReference type="InterPro" id="IPR051317">
    <property type="entry name" value="Gfo/Idh/MocA_oxidoreduct"/>
</dbReference>
<dbReference type="EMBL" id="WWVQ01000032">
    <property type="protein sequence ID" value="MZL34120.1"/>
    <property type="molecule type" value="Genomic_DNA"/>
</dbReference>
<dbReference type="Pfam" id="PF01408">
    <property type="entry name" value="GFO_IDH_MocA"/>
    <property type="match status" value="1"/>
</dbReference>
<dbReference type="InterPro" id="IPR000683">
    <property type="entry name" value="Gfo/Idh/MocA-like_OxRdtase_N"/>
</dbReference>
<dbReference type="RefSeq" id="WP_118339946.1">
    <property type="nucleotide sequence ID" value="NZ_JAAIPI010000001.1"/>
</dbReference>